<dbReference type="InterPro" id="IPR004358">
    <property type="entry name" value="Sig_transdc_His_kin-like_C"/>
</dbReference>
<keyword evidence="3" id="KW-0597">Phosphoprotein</keyword>
<name>A0ABY0IJL5_9BACT</name>
<dbReference type="InterPro" id="IPR005467">
    <property type="entry name" value="His_kinase_dom"/>
</dbReference>
<evidence type="ECO:0000256" key="5">
    <source>
        <dbReference type="ARBA" id="ARBA00022741"/>
    </source>
</evidence>
<dbReference type="Pfam" id="PF00512">
    <property type="entry name" value="HisKA"/>
    <property type="match status" value="1"/>
</dbReference>
<evidence type="ECO:0000256" key="3">
    <source>
        <dbReference type="ARBA" id="ARBA00022553"/>
    </source>
</evidence>
<dbReference type="EMBL" id="QDKL01000001">
    <property type="protein sequence ID" value="RZF23158.1"/>
    <property type="molecule type" value="Genomic_DNA"/>
</dbReference>
<evidence type="ECO:0000256" key="2">
    <source>
        <dbReference type="ARBA" id="ARBA00012438"/>
    </source>
</evidence>
<keyword evidence="6" id="KW-0418">Kinase</keyword>
<keyword evidence="5" id="KW-0547">Nucleotide-binding</keyword>
<keyword evidence="4" id="KW-0808">Transferase</keyword>
<dbReference type="PANTHER" id="PTHR43065">
    <property type="entry name" value="SENSOR HISTIDINE KINASE"/>
    <property type="match status" value="1"/>
</dbReference>
<accession>A0ABY0IJL5</accession>
<evidence type="ECO:0000313" key="11">
    <source>
        <dbReference type="Proteomes" id="UP000443582"/>
    </source>
</evidence>
<dbReference type="CDD" id="cd00075">
    <property type="entry name" value="HATPase"/>
    <property type="match status" value="1"/>
</dbReference>
<comment type="caution">
    <text evidence="10">The sequence shown here is derived from an EMBL/GenBank/DDBJ whole genome shotgun (WGS) entry which is preliminary data.</text>
</comment>
<dbReference type="InterPro" id="IPR003661">
    <property type="entry name" value="HisK_dim/P_dom"/>
</dbReference>
<reference evidence="11" key="1">
    <citation type="journal article" date="2019" name="Int. J. Syst. Evol. Microbiol.">
        <title>Halobacteriovorax valvorus sp. nov., a novel prokaryotic predator isolated from coastal seawater of China.</title>
        <authorList>
            <person name="Chen M.-X."/>
        </authorList>
    </citation>
    <scope>NUCLEOTIDE SEQUENCE [LARGE SCALE GENOMIC DNA]</scope>
    <source>
        <strain evidence="11">BL9</strain>
    </source>
</reference>
<evidence type="ECO:0000259" key="9">
    <source>
        <dbReference type="PROSITE" id="PS50109"/>
    </source>
</evidence>
<dbReference type="InterPro" id="IPR003594">
    <property type="entry name" value="HATPase_dom"/>
</dbReference>
<dbReference type="SUPFAM" id="SSF47384">
    <property type="entry name" value="Homodimeric domain of signal transducing histidine kinase"/>
    <property type="match status" value="1"/>
</dbReference>
<evidence type="ECO:0000313" key="10">
    <source>
        <dbReference type="EMBL" id="RZF23158.1"/>
    </source>
</evidence>
<gene>
    <name evidence="10" type="ORF">DAY19_05155</name>
</gene>
<keyword evidence="11" id="KW-1185">Reference proteome</keyword>
<feature type="domain" description="Histidine kinase" evidence="9">
    <location>
        <begin position="289"/>
        <end position="494"/>
    </location>
</feature>
<organism evidence="10 11">
    <name type="scientific">Halobacteriovorax vibrionivorans</name>
    <dbReference type="NCBI Taxonomy" id="2152716"/>
    <lineage>
        <taxon>Bacteria</taxon>
        <taxon>Pseudomonadati</taxon>
        <taxon>Bdellovibrionota</taxon>
        <taxon>Bacteriovoracia</taxon>
        <taxon>Bacteriovoracales</taxon>
        <taxon>Halobacteriovoraceae</taxon>
        <taxon>Halobacteriovorax</taxon>
    </lineage>
</organism>
<keyword evidence="7" id="KW-0067">ATP-binding</keyword>
<dbReference type="InterPro" id="IPR036097">
    <property type="entry name" value="HisK_dim/P_sf"/>
</dbReference>
<dbReference type="Pfam" id="PF02518">
    <property type="entry name" value="HATPase_c"/>
    <property type="match status" value="1"/>
</dbReference>
<evidence type="ECO:0000256" key="4">
    <source>
        <dbReference type="ARBA" id="ARBA00022679"/>
    </source>
</evidence>
<dbReference type="SMART" id="SM00387">
    <property type="entry name" value="HATPase_c"/>
    <property type="match status" value="1"/>
</dbReference>
<dbReference type="PRINTS" id="PR00344">
    <property type="entry name" value="BCTRLSENSOR"/>
</dbReference>
<evidence type="ECO:0000256" key="6">
    <source>
        <dbReference type="ARBA" id="ARBA00022777"/>
    </source>
</evidence>
<protein>
    <recommendedName>
        <fullName evidence="2">histidine kinase</fullName>
        <ecNumber evidence="2">2.7.13.3</ecNumber>
    </recommendedName>
</protein>
<sequence length="495" mass="56608">MERKSNTSNSTIENQHLNIYLEKSILEYLNQDGLSNLLAKKNSQLLLSAKNNKVVAKINDQKFTLQNVHDLLIKLINTSSILENDFSKEYEFKKKDNLRTLVKSFTNTPELPGFSSSQVLIHEKGTTNIYSLSYKNSEYYESFEDPAFFNTLFTKVRKSKNKSFDQKELLNKHIKLDGHFLAKELSFRDFNTIFLLSRDDLFPLSDDDRLKFNNYIIKQIPKIFKIITSVSKKKVELEKANVINNFPIKTVIFNDEGNSITEEDLEAAQHDTSSLHHERILLMGELLNTLRHELSNPLFGIDLSHTLLMDQTNDFDVKDTLSHISNSVKRSQAIIQEFSNLYKDDEKLALISLKSLINETITLTKSESRAHRVVFDMENDIEIKSNGTLLSQVIFNLLINSSQALTNENVDNGKIEIKVIENNNDIHIDIMDNGNGIPENIKNKIFTPFFTTKETGTGLGLAICKNLLKKINGDINLMDVDFGAKFRLTLPKVSF</sequence>
<dbReference type="RefSeq" id="WP_114706106.1">
    <property type="nucleotide sequence ID" value="NZ_QDKL01000001.1"/>
</dbReference>
<comment type="catalytic activity">
    <reaction evidence="1">
        <text>ATP + protein L-histidine = ADP + protein N-phospho-L-histidine.</text>
        <dbReference type="EC" id="2.7.13.3"/>
    </reaction>
</comment>
<keyword evidence="8" id="KW-0902">Two-component regulatory system</keyword>
<dbReference type="SMART" id="SM00388">
    <property type="entry name" value="HisKA"/>
    <property type="match status" value="1"/>
</dbReference>
<dbReference type="SUPFAM" id="SSF55874">
    <property type="entry name" value="ATPase domain of HSP90 chaperone/DNA topoisomerase II/histidine kinase"/>
    <property type="match status" value="1"/>
</dbReference>
<evidence type="ECO:0000256" key="1">
    <source>
        <dbReference type="ARBA" id="ARBA00000085"/>
    </source>
</evidence>
<evidence type="ECO:0000256" key="8">
    <source>
        <dbReference type="ARBA" id="ARBA00023012"/>
    </source>
</evidence>
<dbReference type="PANTHER" id="PTHR43065:SF10">
    <property type="entry name" value="PEROXIDE STRESS-ACTIVATED HISTIDINE KINASE MAK3"/>
    <property type="match status" value="1"/>
</dbReference>
<dbReference type="CDD" id="cd00082">
    <property type="entry name" value="HisKA"/>
    <property type="match status" value="1"/>
</dbReference>
<evidence type="ECO:0000256" key="7">
    <source>
        <dbReference type="ARBA" id="ARBA00022840"/>
    </source>
</evidence>
<dbReference type="InterPro" id="IPR036890">
    <property type="entry name" value="HATPase_C_sf"/>
</dbReference>
<dbReference type="EC" id="2.7.13.3" evidence="2"/>
<dbReference type="Gene3D" id="3.30.565.10">
    <property type="entry name" value="Histidine kinase-like ATPase, C-terminal domain"/>
    <property type="match status" value="1"/>
</dbReference>
<proteinExistence type="predicted"/>
<dbReference type="Gene3D" id="1.10.287.130">
    <property type="match status" value="1"/>
</dbReference>
<dbReference type="PROSITE" id="PS50109">
    <property type="entry name" value="HIS_KIN"/>
    <property type="match status" value="1"/>
</dbReference>
<dbReference type="Proteomes" id="UP000443582">
    <property type="component" value="Unassembled WGS sequence"/>
</dbReference>